<dbReference type="OrthoDB" id="9780819at2"/>
<sequence length="291" mass="33534">MIPREVMQNIRRIQINTSHVVDDLLAGGWHSAFKGRGIEFEEVRPYQVGDDIRTIDWNVTARAGEPFVKLFREEREMSVMLLVDLSASQSFGSHHQTKRELVTELGATLAFSAIKNNDKVGLTLFTDQIEKALPPRTGTRHVLRLIRELLYCDPIGRGTDLRAALDHLGRTASRRSVVFLISDFQDEGFERTLRVTRRKHDVVPIQIVDRHEVTMPNVGLIRLRDPESGKTVSIDSSSRRHRRAYAELMAARQASTDAMFRKMRMEPIRIFTGEDYVEPLQRFFRRRESHA</sequence>
<dbReference type="EMBL" id="CP036525">
    <property type="protein sequence ID" value="QDT04335.1"/>
    <property type="molecule type" value="Genomic_DNA"/>
</dbReference>
<dbReference type="Proteomes" id="UP000318538">
    <property type="component" value="Chromosome"/>
</dbReference>
<dbReference type="Pfam" id="PF01882">
    <property type="entry name" value="DUF58"/>
    <property type="match status" value="1"/>
</dbReference>
<protein>
    <recommendedName>
        <fullName evidence="1">DUF58 domain-containing protein</fullName>
    </recommendedName>
</protein>
<reference evidence="2 3" key="1">
    <citation type="submission" date="2019-02" db="EMBL/GenBank/DDBJ databases">
        <title>Deep-cultivation of Planctomycetes and their phenomic and genomic characterization uncovers novel biology.</title>
        <authorList>
            <person name="Wiegand S."/>
            <person name="Jogler M."/>
            <person name="Boedeker C."/>
            <person name="Pinto D."/>
            <person name="Vollmers J."/>
            <person name="Rivas-Marin E."/>
            <person name="Kohn T."/>
            <person name="Peeters S.H."/>
            <person name="Heuer A."/>
            <person name="Rast P."/>
            <person name="Oberbeckmann S."/>
            <person name="Bunk B."/>
            <person name="Jeske O."/>
            <person name="Meyerdierks A."/>
            <person name="Storesund J.E."/>
            <person name="Kallscheuer N."/>
            <person name="Luecker S."/>
            <person name="Lage O.M."/>
            <person name="Pohl T."/>
            <person name="Merkel B.J."/>
            <person name="Hornburger P."/>
            <person name="Mueller R.-W."/>
            <person name="Bruemmer F."/>
            <person name="Labrenz M."/>
            <person name="Spormann A.M."/>
            <person name="Op den Camp H."/>
            <person name="Overmann J."/>
            <person name="Amann R."/>
            <person name="Jetten M.S.M."/>
            <person name="Mascher T."/>
            <person name="Medema M.H."/>
            <person name="Devos D.P."/>
            <person name="Kaster A.-K."/>
            <person name="Ovreas L."/>
            <person name="Rohde M."/>
            <person name="Galperin M.Y."/>
            <person name="Jogler C."/>
        </authorList>
    </citation>
    <scope>NUCLEOTIDE SEQUENCE [LARGE SCALE GENOMIC DNA]</scope>
    <source>
        <strain evidence="2 3">K22_7</strain>
    </source>
</reference>
<keyword evidence="3" id="KW-1185">Reference proteome</keyword>
<evidence type="ECO:0000313" key="2">
    <source>
        <dbReference type="EMBL" id="QDT04335.1"/>
    </source>
</evidence>
<dbReference type="CDD" id="cd00198">
    <property type="entry name" value="vWFA"/>
    <property type="match status" value="1"/>
</dbReference>
<dbReference type="InterPro" id="IPR002881">
    <property type="entry name" value="DUF58"/>
</dbReference>
<organism evidence="2 3">
    <name type="scientific">Rubripirellula lacrimiformis</name>
    <dbReference type="NCBI Taxonomy" id="1930273"/>
    <lineage>
        <taxon>Bacteria</taxon>
        <taxon>Pseudomonadati</taxon>
        <taxon>Planctomycetota</taxon>
        <taxon>Planctomycetia</taxon>
        <taxon>Pirellulales</taxon>
        <taxon>Pirellulaceae</taxon>
        <taxon>Rubripirellula</taxon>
    </lineage>
</organism>
<evidence type="ECO:0000313" key="3">
    <source>
        <dbReference type="Proteomes" id="UP000318538"/>
    </source>
</evidence>
<dbReference type="AlphaFoldDB" id="A0A517NB24"/>
<dbReference type="PANTHER" id="PTHR33608:SF6">
    <property type="entry name" value="BLL2464 PROTEIN"/>
    <property type="match status" value="1"/>
</dbReference>
<dbReference type="PANTHER" id="PTHR33608">
    <property type="entry name" value="BLL2464 PROTEIN"/>
    <property type="match status" value="1"/>
</dbReference>
<dbReference type="InterPro" id="IPR036465">
    <property type="entry name" value="vWFA_dom_sf"/>
</dbReference>
<feature type="domain" description="DUF58" evidence="1">
    <location>
        <begin position="42"/>
        <end position="253"/>
    </location>
</feature>
<evidence type="ECO:0000259" key="1">
    <source>
        <dbReference type="Pfam" id="PF01882"/>
    </source>
</evidence>
<proteinExistence type="predicted"/>
<dbReference type="SUPFAM" id="SSF53300">
    <property type="entry name" value="vWA-like"/>
    <property type="match status" value="1"/>
</dbReference>
<dbReference type="RefSeq" id="WP_145169912.1">
    <property type="nucleotide sequence ID" value="NZ_CP036525.1"/>
</dbReference>
<name>A0A517NB24_9BACT</name>
<gene>
    <name evidence="2" type="ORF">K227x_27250</name>
</gene>
<dbReference type="KEGG" id="rlc:K227x_27250"/>
<dbReference type="Gene3D" id="3.40.50.410">
    <property type="entry name" value="von Willebrand factor, type A domain"/>
    <property type="match status" value="1"/>
</dbReference>
<accession>A0A517NB24</accession>